<accession>A0A1I3C2L7</accession>
<dbReference type="EMBL" id="FOQE01000012">
    <property type="protein sequence ID" value="SFH68815.1"/>
    <property type="molecule type" value="Genomic_DNA"/>
</dbReference>
<sequence>MKKDKEWLKNEISRMSYVPAGLDESNSIISTNWVLNFVEQLEESEQEKVVIPQYTACFAPIGTRQGVYLYRESGSVKVGDNMKVYDKSKQEYHLTEQEIRNIDERFWAFAEEVTE</sequence>
<evidence type="ECO:0000313" key="2">
    <source>
        <dbReference type="Proteomes" id="UP000198668"/>
    </source>
</evidence>
<protein>
    <submittedName>
        <fullName evidence="1">Uncharacterized protein</fullName>
    </submittedName>
</protein>
<gene>
    <name evidence="1" type="ORF">SAMN04489868_11255</name>
</gene>
<name>A0A1I3C2L7_9LACT</name>
<dbReference type="AlphaFoldDB" id="A0A1I3C2L7"/>
<proteinExistence type="predicted"/>
<dbReference type="Pfam" id="PF07852">
    <property type="entry name" value="DUF1642"/>
    <property type="match status" value="1"/>
</dbReference>
<organism evidence="1 2">
    <name type="scientific">Pisciglobus halotolerans</name>
    <dbReference type="NCBI Taxonomy" id="745365"/>
    <lineage>
        <taxon>Bacteria</taxon>
        <taxon>Bacillati</taxon>
        <taxon>Bacillota</taxon>
        <taxon>Bacilli</taxon>
        <taxon>Lactobacillales</taxon>
        <taxon>Carnobacteriaceae</taxon>
    </lineage>
</organism>
<dbReference type="Proteomes" id="UP000198668">
    <property type="component" value="Unassembled WGS sequence"/>
</dbReference>
<dbReference type="InterPro" id="IPR012865">
    <property type="entry name" value="DUF1642"/>
</dbReference>
<keyword evidence="2" id="KW-1185">Reference proteome</keyword>
<dbReference type="RefSeq" id="WP_092092137.1">
    <property type="nucleotide sequence ID" value="NZ_FOQE01000012.1"/>
</dbReference>
<reference evidence="1 2" key="1">
    <citation type="submission" date="2016-10" db="EMBL/GenBank/DDBJ databases">
        <authorList>
            <person name="de Groot N.N."/>
        </authorList>
    </citation>
    <scope>NUCLEOTIDE SEQUENCE [LARGE SCALE GENOMIC DNA]</scope>
    <source>
        <strain evidence="1 2">DSM 27630</strain>
    </source>
</reference>
<evidence type="ECO:0000313" key="1">
    <source>
        <dbReference type="EMBL" id="SFH68815.1"/>
    </source>
</evidence>